<dbReference type="EMBL" id="CAJNJA010062237">
    <property type="protein sequence ID" value="CAE7876031.1"/>
    <property type="molecule type" value="Genomic_DNA"/>
</dbReference>
<protein>
    <submittedName>
        <fullName evidence="1">Uncharacterized protein</fullName>
    </submittedName>
</protein>
<keyword evidence="2" id="KW-1185">Reference proteome</keyword>
<evidence type="ECO:0000313" key="1">
    <source>
        <dbReference type="EMBL" id="CAE7876031.1"/>
    </source>
</evidence>
<accession>A0A813APK8</accession>
<sequence>DAELEAVKAAIAQMQRLILRHEDAINLQRIETSYVAHMRISTPEAIVAGVYRAASGWKQAKETNPDSLNKPLRATLITCVFLDLRTRVANLTPDQATKLKDLQWYEDSTTTWHYVKWTAGQKKLVRDEEREGINTADVLKVLGDILRAATCSAPRGDVAMGYAILANSPLLRHTKEVMRTPLRHINMELINVCHSLCYVLCSRALETTASLMLRLQPICLLVLLQDSFARGNMSLSEDGRRTAEEFELKYGAHPYRMAPERFMSLNGFSQQTAHRIGLFPSMPTCLEAAVPGMEYLYDHTTDADMGEGYIQHFLRGTYKVDSSCLPDKSPSNSVEEKASAAMDFGFITWHELQELFDEVPAGTLDRGDAQAGTDRPLLPPKAFVTGAYSRSAFHGLRRGTGAYRISMAHQFALFHCAQRGTAAQIHYYFMGEKYHDGCPQRFPQ</sequence>
<dbReference type="OrthoDB" id="10461600at2759"/>
<dbReference type="AlphaFoldDB" id="A0A813APK8"/>
<evidence type="ECO:0000313" key="2">
    <source>
        <dbReference type="Proteomes" id="UP000601435"/>
    </source>
</evidence>
<reference evidence="1" key="1">
    <citation type="submission" date="2021-02" db="EMBL/GenBank/DDBJ databases">
        <authorList>
            <person name="Dougan E. K."/>
            <person name="Rhodes N."/>
            <person name="Thang M."/>
            <person name="Chan C."/>
        </authorList>
    </citation>
    <scope>NUCLEOTIDE SEQUENCE</scope>
</reference>
<comment type="caution">
    <text evidence="1">The sequence shown here is derived from an EMBL/GenBank/DDBJ whole genome shotgun (WGS) entry which is preliminary data.</text>
</comment>
<name>A0A813APK8_9DINO</name>
<gene>
    <name evidence="1" type="ORF">SNEC2469_LOCUS28530</name>
</gene>
<feature type="non-terminal residue" evidence="1">
    <location>
        <position position="444"/>
    </location>
</feature>
<organism evidence="1 2">
    <name type="scientific">Symbiodinium necroappetens</name>
    <dbReference type="NCBI Taxonomy" id="1628268"/>
    <lineage>
        <taxon>Eukaryota</taxon>
        <taxon>Sar</taxon>
        <taxon>Alveolata</taxon>
        <taxon>Dinophyceae</taxon>
        <taxon>Suessiales</taxon>
        <taxon>Symbiodiniaceae</taxon>
        <taxon>Symbiodinium</taxon>
    </lineage>
</organism>
<dbReference type="Proteomes" id="UP000601435">
    <property type="component" value="Unassembled WGS sequence"/>
</dbReference>
<proteinExistence type="predicted"/>